<accession>A0ABV5W7R5</accession>
<protein>
    <recommendedName>
        <fullName evidence="3">Secreted protein</fullName>
    </recommendedName>
</protein>
<evidence type="ECO:0008006" key="3">
    <source>
        <dbReference type="Google" id="ProtNLM"/>
    </source>
</evidence>
<proteinExistence type="predicted"/>
<dbReference type="EMBL" id="JBHMAG010000025">
    <property type="protein sequence ID" value="MFB9756624.1"/>
    <property type="molecule type" value="Genomic_DNA"/>
</dbReference>
<comment type="caution">
    <text evidence="1">The sequence shown here is derived from an EMBL/GenBank/DDBJ whole genome shotgun (WGS) entry which is preliminary data.</text>
</comment>
<dbReference type="Proteomes" id="UP001589619">
    <property type="component" value="Unassembled WGS sequence"/>
</dbReference>
<dbReference type="RefSeq" id="WP_344913071.1">
    <property type="nucleotide sequence ID" value="NZ_BAAAYO010000011.1"/>
</dbReference>
<sequence length="134" mass="15107">MGIAIGFIVLIGCCLLFPAFCSERFVLRMKARVSACMAFFIQRTAYWTNGPVLAQTTGRLRYPKRSNHGVQCLLLVRNKSLMLLIELHRLKEPDLFSSRAVPRTGCQRRGGFLWVYGRERGSGLRGVGGRMQTP</sequence>
<evidence type="ECO:0000313" key="2">
    <source>
        <dbReference type="Proteomes" id="UP001589619"/>
    </source>
</evidence>
<evidence type="ECO:0000313" key="1">
    <source>
        <dbReference type="EMBL" id="MFB9756624.1"/>
    </source>
</evidence>
<organism evidence="1 2">
    <name type="scientific">Paenibacillus hodogayensis</name>
    <dbReference type="NCBI Taxonomy" id="279208"/>
    <lineage>
        <taxon>Bacteria</taxon>
        <taxon>Bacillati</taxon>
        <taxon>Bacillota</taxon>
        <taxon>Bacilli</taxon>
        <taxon>Bacillales</taxon>
        <taxon>Paenibacillaceae</taxon>
        <taxon>Paenibacillus</taxon>
    </lineage>
</organism>
<gene>
    <name evidence="1" type="ORF">ACFFNY_34040</name>
</gene>
<reference evidence="1 2" key="1">
    <citation type="submission" date="2024-09" db="EMBL/GenBank/DDBJ databases">
        <authorList>
            <person name="Sun Q."/>
            <person name="Mori K."/>
        </authorList>
    </citation>
    <scope>NUCLEOTIDE SEQUENCE [LARGE SCALE GENOMIC DNA]</scope>
    <source>
        <strain evidence="1 2">JCM 12520</strain>
    </source>
</reference>
<keyword evidence="2" id="KW-1185">Reference proteome</keyword>
<name>A0ABV5W7R5_9BACL</name>